<dbReference type="PANTHER" id="PTHR10517:SF14">
    <property type="entry name" value="FOLATE RECEPTOR 1-RELATED"/>
    <property type="match status" value="1"/>
</dbReference>
<dbReference type="InterPro" id="IPR018143">
    <property type="entry name" value="Folate_rcpt-like"/>
</dbReference>
<evidence type="ECO:0000256" key="2">
    <source>
        <dbReference type="ARBA" id="ARBA00022729"/>
    </source>
</evidence>
<protein>
    <recommendedName>
        <fullName evidence="4">Folate receptor-like domain-containing protein</fullName>
    </recommendedName>
</protein>
<name>A0A9P0AJ25_BEMTA</name>
<reference evidence="5" key="1">
    <citation type="submission" date="2021-12" db="EMBL/GenBank/DDBJ databases">
        <authorList>
            <person name="King R."/>
        </authorList>
    </citation>
    <scope>NUCLEOTIDE SEQUENCE</scope>
</reference>
<keyword evidence="3" id="KW-1015">Disulfide bond</keyword>
<comment type="similarity">
    <text evidence="1">Belongs to the folate receptor family.</text>
</comment>
<dbReference type="GO" id="GO:0038023">
    <property type="term" value="F:signaling receptor activity"/>
    <property type="evidence" value="ECO:0007669"/>
    <property type="project" value="TreeGrafter"/>
</dbReference>
<dbReference type="Proteomes" id="UP001152759">
    <property type="component" value="Chromosome 7"/>
</dbReference>
<organism evidence="5 6">
    <name type="scientific">Bemisia tabaci</name>
    <name type="common">Sweetpotato whitefly</name>
    <name type="synonym">Aleurodes tabaci</name>
    <dbReference type="NCBI Taxonomy" id="7038"/>
    <lineage>
        <taxon>Eukaryota</taxon>
        <taxon>Metazoa</taxon>
        <taxon>Ecdysozoa</taxon>
        <taxon>Arthropoda</taxon>
        <taxon>Hexapoda</taxon>
        <taxon>Insecta</taxon>
        <taxon>Pterygota</taxon>
        <taxon>Neoptera</taxon>
        <taxon>Paraneoptera</taxon>
        <taxon>Hemiptera</taxon>
        <taxon>Sternorrhyncha</taxon>
        <taxon>Aleyrodoidea</taxon>
        <taxon>Aleyrodidae</taxon>
        <taxon>Aleyrodinae</taxon>
        <taxon>Bemisia</taxon>
    </lineage>
</organism>
<evidence type="ECO:0000313" key="6">
    <source>
        <dbReference type="Proteomes" id="UP001152759"/>
    </source>
</evidence>
<feature type="domain" description="Folate receptor-like" evidence="4">
    <location>
        <begin position="53"/>
        <end position="218"/>
    </location>
</feature>
<evidence type="ECO:0000259" key="4">
    <source>
        <dbReference type="Pfam" id="PF03024"/>
    </source>
</evidence>
<dbReference type="GO" id="GO:0009897">
    <property type="term" value="C:external side of plasma membrane"/>
    <property type="evidence" value="ECO:0007669"/>
    <property type="project" value="TreeGrafter"/>
</dbReference>
<dbReference type="EMBL" id="OU963868">
    <property type="protein sequence ID" value="CAH0392840.1"/>
    <property type="molecule type" value="Genomic_DNA"/>
</dbReference>
<keyword evidence="6" id="KW-1185">Reference proteome</keyword>
<dbReference type="InterPro" id="IPR004269">
    <property type="entry name" value="Folate_rcpt"/>
</dbReference>
<accession>A0A9P0AJ25</accession>
<evidence type="ECO:0000256" key="1">
    <source>
        <dbReference type="ARBA" id="ARBA00007932"/>
    </source>
</evidence>
<keyword evidence="2" id="KW-0732">Signal</keyword>
<dbReference type="AlphaFoldDB" id="A0A9P0AJ25"/>
<sequence>MILCNSWSSFMGKRSPRCFPQAGHGLAAMILTLLVCIPTFLADTAYAPEELNYCIDGLNHKKEPGPESDLYKECSPWKHRSCCTFDTTYNAHHSNNHGFNFDHCSHVKIMSERCRRHFIQDLCFYECSPNVGPWVVKVPHKQSKERFFEVPLCQIDCDSWFDACRHDYTCAEIWGRNGFQWKNHTNYCKESSTCRTFEEVYNNNAKNFCEKLRLYVFEQYLREGGDTGKLEKSVNSGENCLIEDTAPRTAYNWKPRLRKTHLNESPHLHIQSNSACVGKPVSHYHNTPSKVLVKCCYWSKLSNKPITTPDLNILMASFDSVTQALGSKYISMVATFCGDSKDTTTATLLMYFLGIRSIAHGEFDLM</sequence>
<proteinExistence type="inferred from homology"/>
<gene>
    <name evidence="5" type="ORF">BEMITA_LOCUS11310</name>
</gene>
<dbReference type="PANTHER" id="PTHR10517">
    <property type="entry name" value="FOLATE RECEPTOR"/>
    <property type="match status" value="1"/>
</dbReference>
<evidence type="ECO:0000256" key="3">
    <source>
        <dbReference type="ARBA" id="ARBA00023157"/>
    </source>
</evidence>
<dbReference type="Pfam" id="PF03024">
    <property type="entry name" value="Folate_rec"/>
    <property type="match status" value="1"/>
</dbReference>
<evidence type="ECO:0000313" key="5">
    <source>
        <dbReference type="EMBL" id="CAH0392840.1"/>
    </source>
</evidence>